<dbReference type="InterPro" id="IPR008207">
    <property type="entry name" value="Sig_transdc_His_kin_Hpt_dom"/>
</dbReference>
<evidence type="ECO:0000256" key="10">
    <source>
        <dbReference type="SAM" id="MobiDB-lite"/>
    </source>
</evidence>
<dbReference type="InterPro" id="IPR005467">
    <property type="entry name" value="His_kinase_dom"/>
</dbReference>
<dbReference type="SMART" id="SM00448">
    <property type="entry name" value="REC"/>
    <property type="match status" value="1"/>
</dbReference>
<feature type="compositionally biased region" description="Basic and acidic residues" evidence="10">
    <location>
        <begin position="390"/>
        <end position="401"/>
    </location>
</feature>
<evidence type="ECO:0000256" key="4">
    <source>
        <dbReference type="ARBA" id="ARBA00022679"/>
    </source>
</evidence>
<keyword evidence="4" id="KW-0808">Transferase</keyword>
<name>K9WD79_9CYAN</name>
<keyword evidence="15" id="KW-1185">Reference proteome</keyword>
<dbReference type="InterPro" id="IPR037006">
    <property type="entry name" value="CheA-like_homodim_sf"/>
</dbReference>
<evidence type="ECO:0000256" key="5">
    <source>
        <dbReference type="ARBA" id="ARBA00022777"/>
    </source>
</evidence>
<dbReference type="Pfam" id="PF01627">
    <property type="entry name" value="Hpt"/>
    <property type="match status" value="1"/>
</dbReference>
<dbReference type="PRINTS" id="PR00344">
    <property type="entry name" value="BCTRLSENSOR"/>
</dbReference>
<dbReference type="CDD" id="cd00088">
    <property type="entry name" value="HPT"/>
    <property type="match status" value="1"/>
</dbReference>
<dbReference type="GO" id="GO:0006935">
    <property type="term" value="P:chemotaxis"/>
    <property type="evidence" value="ECO:0007669"/>
    <property type="project" value="InterPro"/>
</dbReference>
<evidence type="ECO:0000259" key="12">
    <source>
        <dbReference type="PROSITE" id="PS50110"/>
    </source>
</evidence>
<evidence type="ECO:0000256" key="8">
    <source>
        <dbReference type="PROSITE-ProRule" id="PRU00169"/>
    </source>
</evidence>
<dbReference type="SMART" id="SM01231">
    <property type="entry name" value="H-kinase_dim"/>
    <property type="match status" value="1"/>
</dbReference>
<dbReference type="Gene3D" id="2.30.30.40">
    <property type="entry name" value="SH3 Domains"/>
    <property type="match status" value="1"/>
</dbReference>
<dbReference type="SMART" id="SM00387">
    <property type="entry name" value="HATPase_c"/>
    <property type="match status" value="1"/>
</dbReference>
<comment type="catalytic activity">
    <reaction evidence="1">
        <text>ATP + protein L-histidine = ADP + protein N-phospho-L-histidine.</text>
        <dbReference type="EC" id="2.7.13.3"/>
    </reaction>
</comment>
<dbReference type="Proteomes" id="UP000010471">
    <property type="component" value="Chromosome"/>
</dbReference>
<dbReference type="Pfam" id="PF01584">
    <property type="entry name" value="CheW"/>
    <property type="match status" value="1"/>
</dbReference>
<dbReference type="Gene3D" id="3.40.50.2300">
    <property type="match status" value="1"/>
</dbReference>
<dbReference type="PANTHER" id="PTHR43395">
    <property type="entry name" value="SENSOR HISTIDINE KINASE CHEA"/>
    <property type="match status" value="1"/>
</dbReference>
<dbReference type="InterPro" id="IPR036641">
    <property type="entry name" value="HPT_dom_sf"/>
</dbReference>
<dbReference type="HOGENOM" id="CLU_000650_2_1_3"/>
<evidence type="ECO:0000313" key="15">
    <source>
        <dbReference type="Proteomes" id="UP000010471"/>
    </source>
</evidence>
<dbReference type="InterPro" id="IPR051315">
    <property type="entry name" value="Bact_Chemotaxis_CheA"/>
</dbReference>
<dbReference type="GO" id="GO:0000155">
    <property type="term" value="F:phosphorelay sensor kinase activity"/>
    <property type="evidence" value="ECO:0007669"/>
    <property type="project" value="InterPro"/>
</dbReference>
<keyword evidence="3 8" id="KW-0597">Phosphoprotein</keyword>
<dbReference type="InterPro" id="IPR036061">
    <property type="entry name" value="CheW-like_dom_sf"/>
</dbReference>
<evidence type="ECO:0000313" key="14">
    <source>
        <dbReference type="EMBL" id="AFZ17756.1"/>
    </source>
</evidence>
<dbReference type="KEGG" id="mic:Mic7113_1902"/>
<dbReference type="STRING" id="1173027.Mic7113_1902"/>
<keyword evidence="9" id="KW-0175">Coiled coil</keyword>
<dbReference type="InterPro" id="IPR002545">
    <property type="entry name" value="CheW-lke_dom"/>
</dbReference>
<dbReference type="InterPro" id="IPR001789">
    <property type="entry name" value="Sig_transdc_resp-reg_receiver"/>
</dbReference>
<accession>K9WD79</accession>
<dbReference type="PROSITE" id="PS50110">
    <property type="entry name" value="RESPONSE_REGULATORY"/>
    <property type="match status" value="1"/>
</dbReference>
<keyword evidence="6" id="KW-0902">Two-component regulatory system</keyword>
<feature type="domain" description="Histidine kinase" evidence="11">
    <location>
        <begin position="586"/>
        <end position="785"/>
    </location>
</feature>
<dbReference type="CDD" id="cd16916">
    <property type="entry name" value="HATPase_CheA-like"/>
    <property type="match status" value="1"/>
</dbReference>
<evidence type="ECO:0000256" key="1">
    <source>
        <dbReference type="ARBA" id="ARBA00000085"/>
    </source>
</evidence>
<dbReference type="InterPro" id="IPR004358">
    <property type="entry name" value="Sig_transdc_His_kin-like_C"/>
</dbReference>
<evidence type="ECO:0000256" key="6">
    <source>
        <dbReference type="ARBA" id="ARBA00023012"/>
    </source>
</evidence>
<dbReference type="Pfam" id="PF02518">
    <property type="entry name" value="HATPase_c"/>
    <property type="match status" value="1"/>
</dbReference>
<dbReference type="FunFam" id="3.30.565.10:FF:000016">
    <property type="entry name" value="Chemotaxis protein CheA, putative"/>
    <property type="match status" value="1"/>
</dbReference>
<dbReference type="RefSeq" id="WP_015181908.1">
    <property type="nucleotide sequence ID" value="NC_019738.1"/>
</dbReference>
<evidence type="ECO:0000256" key="2">
    <source>
        <dbReference type="ARBA" id="ARBA00012438"/>
    </source>
</evidence>
<keyword evidence="5 14" id="KW-0418">Kinase</keyword>
<dbReference type="InterPro" id="IPR003594">
    <property type="entry name" value="HATPase_dom"/>
</dbReference>
<dbReference type="InterPro" id="IPR011006">
    <property type="entry name" value="CheY-like_superfamily"/>
</dbReference>
<evidence type="ECO:0000256" key="3">
    <source>
        <dbReference type="ARBA" id="ARBA00022553"/>
    </source>
</evidence>
<dbReference type="SUPFAM" id="SSF47384">
    <property type="entry name" value="Homodimeric domain of signal transducing histidine kinase"/>
    <property type="match status" value="1"/>
</dbReference>
<dbReference type="SUPFAM" id="SSF52172">
    <property type="entry name" value="CheY-like"/>
    <property type="match status" value="1"/>
</dbReference>
<evidence type="ECO:0000256" key="9">
    <source>
        <dbReference type="SAM" id="Coils"/>
    </source>
</evidence>
<dbReference type="PROSITE" id="PS50894">
    <property type="entry name" value="HPT"/>
    <property type="match status" value="1"/>
</dbReference>
<dbReference type="GO" id="GO:0005737">
    <property type="term" value="C:cytoplasm"/>
    <property type="evidence" value="ECO:0007669"/>
    <property type="project" value="InterPro"/>
</dbReference>
<dbReference type="SMART" id="SM00260">
    <property type="entry name" value="CheW"/>
    <property type="match status" value="1"/>
</dbReference>
<dbReference type="SUPFAM" id="SSF55874">
    <property type="entry name" value="ATPase domain of HSP90 chaperone/DNA topoisomerase II/histidine kinase"/>
    <property type="match status" value="1"/>
</dbReference>
<reference evidence="14 15" key="1">
    <citation type="submission" date="2012-06" db="EMBL/GenBank/DDBJ databases">
        <title>Finished chromosome of genome of Microcoleus sp. PCC 7113.</title>
        <authorList>
            <consortium name="US DOE Joint Genome Institute"/>
            <person name="Gugger M."/>
            <person name="Coursin T."/>
            <person name="Rippka R."/>
            <person name="Tandeau De Marsac N."/>
            <person name="Huntemann M."/>
            <person name="Wei C.-L."/>
            <person name="Han J."/>
            <person name="Detter J.C."/>
            <person name="Han C."/>
            <person name="Tapia R."/>
            <person name="Chen A."/>
            <person name="Kyrpides N."/>
            <person name="Mavromatis K."/>
            <person name="Markowitz V."/>
            <person name="Szeto E."/>
            <person name="Ivanova N."/>
            <person name="Pagani I."/>
            <person name="Pati A."/>
            <person name="Goodwin L."/>
            <person name="Nordberg H.P."/>
            <person name="Cantor M.N."/>
            <person name="Hua S.X."/>
            <person name="Woyke T."/>
            <person name="Kerfeld C.A."/>
        </authorList>
    </citation>
    <scope>NUCLEOTIDE SEQUENCE [LARGE SCALE GENOMIC DNA]</scope>
    <source>
        <strain evidence="14 15">PCC 7113</strain>
    </source>
</reference>
<proteinExistence type="predicted"/>
<feature type="coiled-coil region" evidence="9">
    <location>
        <begin position="457"/>
        <end position="484"/>
    </location>
</feature>
<gene>
    <name evidence="14" type="ORF">Mic7113_1902</name>
</gene>
<dbReference type="eggNOG" id="COG0784">
    <property type="taxonomic scope" value="Bacteria"/>
</dbReference>
<dbReference type="Gene3D" id="3.30.565.10">
    <property type="entry name" value="Histidine kinase-like ATPase, C-terminal domain"/>
    <property type="match status" value="1"/>
</dbReference>
<dbReference type="Gene3D" id="1.10.287.560">
    <property type="entry name" value="Histidine kinase CheA-like, homodimeric domain"/>
    <property type="match status" value="1"/>
</dbReference>
<feature type="domain" description="HPt" evidence="13">
    <location>
        <begin position="4"/>
        <end position="107"/>
    </location>
</feature>
<dbReference type="Pfam" id="PF00072">
    <property type="entry name" value="Response_reg"/>
    <property type="match status" value="1"/>
</dbReference>
<evidence type="ECO:0000259" key="13">
    <source>
        <dbReference type="PROSITE" id="PS50894"/>
    </source>
</evidence>
<dbReference type="InterPro" id="IPR036097">
    <property type="entry name" value="HisK_dim/P_sf"/>
</dbReference>
<evidence type="ECO:0000259" key="11">
    <source>
        <dbReference type="PROSITE" id="PS50109"/>
    </source>
</evidence>
<dbReference type="AlphaFoldDB" id="K9WD79"/>
<dbReference type="Gene3D" id="1.20.120.160">
    <property type="entry name" value="HPT domain"/>
    <property type="match status" value="1"/>
</dbReference>
<dbReference type="OrthoDB" id="291966at2"/>
<dbReference type="SUPFAM" id="SSF50341">
    <property type="entry name" value="CheW-like"/>
    <property type="match status" value="1"/>
</dbReference>
<protein>
    <recommendedName>
        <fullName evidence="2">histidine kinase</fullName>
        <ecNumber evidence="2">2.7.13.3</ecNumber>
    </recommendedName>
</protein>
<feature type="modified residue" description="Phosphohistidine" evidence="7">
    <location>
        <position position="50"/>
    </location>
</feature>
<dbReference type="SUPFAM" id="SSF47226">
    <property type="entry name" value="Histidine-containing phosphotransfer domain, HPT domain"/>
    <property type="match status" value="1"/>
</dbReference>
<dbReference type="EC" id="2.7.13.3" evidence="2"/>
<dbReference type="eggNOG" id="COG0643">
    <property type="taxonomic scope" value="Bacteria"/>
</dbReference>
<feature type="compositionally biased region" description="Polar residues" evidence="10">
    <location>
        <begin position="339"/>
        <end position="363"/>
    </location>
</feature>
<feature type="region of interest" description="Disordered" evidence="10">
    <location>
        <begin position="334"/>
        <end position="425"/>
    </location>
</feature>
<dbReference type="PROSITE" id="PS50109">
    <property type="entry name" value="HIS_KIN"/>
    <property type="match status" value="1"/>
</dbReference>
<dbReference type="PANTHER" id="PTHR43395:SF1">
    <property type="entry name" value="CHEMOTAXIS PROTEIN CHEA"/>
    <property type="match status" value="1"/>
</dbReference>
<dbReference type="PATRIC" id="fig|1173027.3.peg.2104"/>
<evidence type="ECO:0000256" key="7">
    <source>
        <dbReference type="PROSITE-ProRule" id="PRU00110"/>
    </source>
</evidence>
<feature type="modified residue" description="4-aspartylphosphate" evidence="8">
    <location>
        <position position="1066"/>
    </location>
</feature>
<sequence>MTNDPSIREQSYRYFLQEAPELLQVLEQDLLTLREDYSINKIHNLMRTTHTLKGAAASVGLETIKTVAHSLEDIFKALFNPDLSIDPDIEALLFEGYECLRLPLNAELTGGNINDGEILDRTAAIFAQLQEKLGDCFGAESHIPSSIELGFDVTQSIFEVGVNQRLEEISAVIASAEPAAVATTLRTQSEVFQGLAESLNLPGFGAIAEATARALDDHPDQVMLIAQTALADFQTGQEAVLNGDRTQGGQPSALLQQLSGLQPSTEIEIESLEVPDEDSVLTSDWTESGTDLFNYSGVEVEVYSESSLSNELQSPDFSAFESFSLSDTVPEVVSDAQESDTFQTATWTSQSEVHSFRSASDSELNLGESPKEASPNLLLESIWGETEETDTGREREIHPQAEEVTASSRHRVSSPSTSATPPNSISRTVRVNVEHLEHLNYAIGELLTNQNRQSLENEQLKASVRTLLARLQQHQQQLNELQDWSDRQFIDVEQRQMGQRLQRERLSVEGGALGVAGTAAWTSVRPVTLTLPNPEHRFDSLELDRYTEVQLLVQSILEDAVQLGEATEAIDLFTKQSQQTLEKQRRLLSGTRDALMEARMLPLAEIFGRFPRVLRQLEVSHNKRVELELQGTEVLVDKLVAQKLYDPLLHLVRNAFDHGIESSSIRQKRGKPQKGQISISASHRGRHLVIEVRDDGQGLDFDKIRQRAVEQQFSPERVSALNEAQLTDLLFEPGFSTASEVNDLSGRGVGLDVVRAQLDSLQGSVGVESEAAKGTTFTLQIPLNLTIAKLLICQSGNHIYALFTDAIVSILIPQANQIRAWEGGKVLRWNQGIDGFSKAAVSELEKLSANAPTSERLIPVHSLANVLDYFSSPSPLNFQPKPSFLHQEQTRPVILLRCVKQGYPVGEDTLIGLEVDQLIGEQELVIRPLGGMMVPPSYVYGGSVLADGRLTLVLDAAALSQYVLEQQTGRGTEEHFATSTAHLLSGSPQQRLLPPQHRAALPPPPPAEVRTKQNKMVLLVDDSITLRQTLSLTLQKAGYPVLQAKDGYEAIEQLRVHTDVELVICDIEMPRMNGFEFLKHRQQDSALGTIPVVILTSRSGEKHRLIATELGATGYITKPFLEHQLLETVNSVMEKQS</sequence>
<organism evidence="14 15">
    <name type="scientific">Allocoleopsis franciscana PCC 7113</name>
    <dbReference type="NCBI Taxonomy" id="1173027"/>
    <lineage>
        <taxon>Bacteria</taxon>
        <taxon>Bacillati</taxon>
        <taxon>Cyanobacteriota</taxon>
        <taxon>Cyanophyceae</taxon>
        <taxon>Coleofasciculales</taxon>
        <taxon>Coleofasciculaceae</taxon>
        <taxon>Allocoleopsis</taxon>
        <taxon>Allocoleopsis franciscana</taxon>
    </lineage>
</organism>
<feature type="domain" description="Response regulatory" evidence="12">
    <location>
        <begin position="1016"/>
        <end position="1133"/>
    </location>
</feature>
<dbReference type="InterPro" id="IPR004105">
    <property type="entry name" value="CheA-like_dim"/>
</dbReference>
<dbReference type="InterPro" id="IPR036890">
    <property type="entry name" value="HATPase_C_sf"/>
</dbReference>
<dbReference type="eggNOG" id="COG2198">
    <property type="taxonomic scope" value="Bacteria"/>
</dbReference>
<feature type="compositionally biased region" description="Low complexity" evidence="10">
    <location>
        <begin position="413"/>
        <end position="425"/>
    </location>
</feature>
<dbReference type="EMBL" id="CP003630">
    <property type="protein sequence ID" value="AFZ17756.1"/>
    <property type="molecule type" value="Genomic_DNA"/>
</dbReference>
<dbReference type="SMART" id="SM00073">
    <property type="entry name" value="HPT"/>
    <property type="match status" value="1"/>
</dbReference>